<dbReference type="KEGG" id="lpil:LIP_2175"/>
<organism evidence="1 2">
    <name type="scientific">Limnochorda pilosa</name>
    <dbReference type="NCBI Taxonomy" id="1555112"/>
    <lineage>
        <taxon>Bacteria</taxon>
        <taxon>Bacillati</taxon>
        <taxon>Bacillota</taxon>
        <taxon>Limnochordia</taxon>
        <taxon>Limnochordales</taxon>
        <taxon>Limnochordaceae</taxon>
        <taxon>Limnochorda</taxon>
    </lineage>
</organism>
<protein>
    <recommendedName>
        <fullName evidence="3">IrrE N-terminal-like domain-containing protein</fullName>
    </recommendedName>
</protein>
<evidence type="ECO:0000313" key="2">
    <source>
        <dbReference type="Proteomes" id="UP000065807"/>
    </source>
</evidence>
<dbReference type="Proteomes" id="UP000065807">
    <property type="component" value="Chromosome"/>
</dbReference>
<name>A0A0K2SLL3_LIMPI</name>
<proteinExistence type="predicted"/>
<accession>A0A0K2SLL3</accession>
<dbReference type="STRING" id="1555112.LIP_2175"/>
<dbReference type="AlphaFoldDB" id="A0A0K2SLL3"/>
<evidence type="ECO:0000313" key="1">
    <source>
        <dbReference type="EMBL" id="BAS28016.1"/>
    </source>
</evidence>
<dbReference type="PATRIC" id="fig|1555112.3.peg.2218"/>
<evidence type="ECO:0008006" key="3">
    <source>
        <dbReference type="Google" id="ProtNLM"/>
    </source>
</evidence>
<dbReference type="EMBL" id="AP014924">
    <property type="protein sequence ID" value="BAS28016.1"/>
    <property type="molecule type" value="Genomic_DNA"/>
</dbReference>
<gene>
    <name evidence="1" type="ORF">LIP_2175</name>
</gene>
<reference evidence="2" key="2">
    <citation type="journal article" date="2016" name="Int. J. Syst. Evol. Microbiol.">
        <title>Complete genome sequence and cell structure of Limnochorda pilosa, a Gram-negative spore-former within the phylum Firmicutes.</title>
        <authorList>
            <person name="Watanabe M."/>
            <person name="Kojima H."/>
            <person name="Fukui M."/>
        </authorList>
    </citation>
    <scope>NUCLEOTIDE SEQUENCE [LARGE SCALE GENOMIC DNA]</scope>
    <source>
        <strain evidence="2">HC45</strain>
    </source>
</reference>
<sequence length="440" mass="49279">MRTLSDFRISWEWESPEAARGPELRATWARLEIVVDGQPVTQVEDRVAHSVRNAVYAPLYPVAEWIATNWWPMLYEVFSSTRVDAAVYARRHSLASAAEGFALPNLTFQPEGESLLLMWAPLSLDDRGVRFLARGAGRVERQRAEAELSRFVEAVVRRLEEQNVGQTLLSEEWEAIHSADSDERAFAQAAGRLGRDPYAITDQEGEAITRAVKALPAGLVDDFLAAVDHLDLLSESQAVVAFLEEASGSQVSLDPLRDLRHKLPPLPSDLPPWKQGYEFARRLRAELGAKEARIRSREDLARLFHLDRGQWDQAVLSRSNGFKFVEAAVAQTQTGSPYFFVRRPRPEAQVFALCRALFEYLTAPGAGGALVTPALSDRQKRNRAFSAEFIAPAELLRQAIRRLVVSDDDVQDLAADFGTSEFVIRHQIANHEIAELVVDR</sequence>
<reference evidence="2" key="1">
    <citation type="submission" date="2015-07" db="EMBL/GenBank/DDBJ databases">
        <title>Complete genome sequence and phylogenetic analysis of Limnochorda pilosa.</title>
        <authorList>
            <person name="Watanabe M."/>
            <person name="Kojima H."/>
            <person name="Fukui M."/>
        </authorList>
    </citation>
    <scope>NUCLEOTIDE SEQUENCE [LARGE SCALE GENOMIC DNA]</scope>
    <source>
        <strain evidence="2">HC45</strain>
    </source>
</reference>
<keyword evidence="2" id="KW-1185">Reference proteome</keyword>